<dbReference type="Gene3D" id="2.30.30.340">
    <property type="entry name" value="Hypothetical protein YfhH like domains"/>
    <property type="match status" value="1"/>
</dbReference>
<feature type="region of interest" description="Disordered" evidence="1">
    <location>
        <begin position="84"/>
        <end position="108"/>
    </location>
</feature>
<dbReference type="EMBL" id="JAAOIW010000001">
    <property type="protein sequence ID" value="NHN28536.1"/>
    <property type="molecule type" value="Genomic_DNA"/>
</dbReference>
<evidence type="ECO:0000313" key="2">
    <source>
        <dbReference type="EMBL" id="NHN28536.1"/>
    </source>
</evidence>
<dbReference type="SUPFAM" id="SSF101697">
    <property type="entry name" value="Hypothetical protein YfhH"/>
    <property type="match status" value="1"/>
</dbReference>
<organism evidence="2 3">
    <name type="scientific">Paenibacillus agricola</name>
    <dbReference type="NCBI Taxonomy" id="2716264"/>
    <lineage>
        <taxon>Bacteria</taxon>
        <taxon>Bacillati</taxon>
        <taxon>Bacillota</taxon>
        <taxon>Bacilli</taxon>
        <taxon>Bacillales</taxon>
        <taxon>Paenibacillaceae</taxon>
        <taxon>Paenibacillus</taxon>
    </lineage>
</organism>
<proteinExistence type="predicted"/>
<dbReference type="RefSeq" id="WP_166145208.1">
    <property type="nucleotide sequence ID" value="NZ_JAAOIW010000001.1"/>
</dbReference>
<evidence type="ECO:0000313" key="3">
    <source>
        <dbReference type="Proteomes" id="UP001165962"/>
    </source>
</evidence>
<sequence>MKKLYSQMSIAELDAEIVEILEAIPRAEFPSQKEQLERKYYTAKAYMLDSADFPPGLYAVEGSSGERFLLEYINGIMGWGVLDNQDDKSNREEASYPLSMLKSVENRK</sequence>
<dbReference type="InterPro" id="IPR036289">
    <property type="entry name" value="YfhH"/>
</dbReference>
<evidence type="ECO:0000256" key="1">
    <source>
        <dbReference type="SAM" id="MobiDB-lite"/>
    </source>
</evidence>
<name>A0ABX0IYC4_9BACL</name>
<protein>
    <submittedName>
        <fullName evidence="2">DUF1811 family protein</fullName>
    </submittedName>
</protein>
<comment type="caution">
    <text evidence="2">The sequence shown here is derived from an EMBL/GenBank/DDBJ whole genome shotgun (WGS) entry which is preliminary data.</text>
</comment>
<dbReference type="Proteomes" id="UP001165962">
    <property type="component" value="Unassembled WGS sequence"/>
</dbReference>
<reference evidence="2" key="1">
    <citation type="submission" date="2020-03" db="EMBL/GenBank/DDBJ databases">
        <title>Draft sequencing of Paenibacilllus sp. S3N08.</title>
        <authorList>
            <person name="Kim D.-U."/>
        </authorList>
    </citation>
    <scope>NUCLEOTIDE SEQUENCE</scope>
    <source>
        <strain evidence="2">S3N08</strain>
    </source>
</reference>
<dbReference type="InterPro" id="IPR014938">
    <property type="entry name" value="YfhH-like"/>
</dbReference>
<accession>A0ABX0IYC4</accession>
<dbReference type="Pfam" id="PF08838">
    <property type="entry name" value="DUF1811"/>
    <property type="match status" value="1"/>
</dbReference>
<keyword evidence="3" id="KW-1185">Reference proteome</keyword>
<feature type="compositionally biased region" description="Basic and acidic residues" evidence="1">
    <location>
        <begin position="85"/>
        <end position="94"/>
    </location>
</feature>
<gene>
    <name evidence="2" type="ORF">G9U52_01665</name>
</gene>